<comment type="catalytic activity">
    <reaction evidence="7">
        <text>[protein-PII]-uridylyl-L-tyrosine + H2O = [protein-PII]-L-tyrosine + UMP + H(+)</text>
        <dbReference type="Rhea" id="RHEA:48600"/>
        <dbReference type="Rhea" id="RHEA-COMP:12147"/>
        <dbReference type="Rhea" id="RHEA-COMP:12148"/>
        <dbReference type="ChEBI" id="CHEBI:15377"/>
        <dbReference type="ChEBI" id="CHEBI:15378"/>
        <dbReference type="ChEBI" id="CHEBI:46858"/>
        <dbReference type="ChEBI" id="CHEBI:57865"/>
        <dbReference type="ChEBI" id="CHEBI:90602"/>
    </reaction>
</comment>
<dbReference type="SUPFAM" id="SSF55021">
    <property type="entry name" value="ACT-like"/>
    <property type="match status" value="2"/>
</dbReference>
<comment type="catalytic activity">
    <reaction evidence="7">
        <text>[protein-PII]-L-tyrosine + UTP = [protein-PII]-uridylyl-L-tyrosine + diphosphate</text>
        <dbReference type="Rhea" id="RHEA:13673"/>
        <dbReference type="Rhea" id="RHEA-COMP:12147"/>
        <dbReference type="Rhea" id="RHEA-COMP:12148"/>
        <dbReference type="ChEBI" id="CHEBI:33019"/>
        <dbReference type="ChEBI" id="CHEBI:46398"/>
        <dbReference type="ChEBI" id="CHEBI:46858"/>
        <dbReference type="ChEBI" id="CHEBI:90602"/>
        <dbReference type="EC" id="2.7.7.59"/>
    </reaction>
</comment>
<dbReference type="AlphaFoldDB" id="A0A1G5JDV3"/>
<dbReference type="InterPro" id="IPR045865">
    <property type="entry name" value="ACT-like_dom_sf"/>
</dbReference>
<comment type="cofactor">
    <cofactor evidence="7">
        <name>Mg(2+)</name>
        <dbReference type="ChEBI" id="CHEBI:18420"/>
    </cofactor>
</comment>
<comment type="activity regulation">
    <text evidence="7">Uridylyltransferase (UTase) activity is inhibited by glutamine, while glutamine activates uridylyl-removing (UR) activity.</text>
</comment>
<dbReference type="GO" id="GO:0008081">
    <property type="term" value="F:phosphoric diester hydrolase activity"/>
    <property type="evidence" value="ECO:0007669"/>
    <property type="project" value="UniProtKB-UniRule"/>
</dbReference>
<keyword evidence="3" id="KW-0677">Repeat</keyword>
<dbReference type="Gene3D" id="1.10.3210.10">
    <property type="entry name" value="Hypothetical protein af1432"/>
    <property type="match status" value="1"/>
</dbReference>
<gene>
    <name evidence="7" type="primary">glnD</name>
    <name evidence="10" type="ORF">SAMN05216233_12914</name>
</gene>
<dbReference type="HAMAP" id="MF_00277">
    <property type="entry name" value="PII_uridylyl_transf"/>
    <property type="match status" value="1"/>
</dbReference>
<proteinExistence type="inferred from homology"/>
<evidence type="ECO:0000256" key="4">
    <source>
        <dbReference type="ARBA" id="ARBA00022801"/>
    </source>
</evidence>
<dbReference type="PANTHER" id="PTHR47320:SF1">
    <property type="entry name" value="BIFUNCTIONAL URIDYLYLTRANSFERASE_URIDYLYL-REMOVING ENZYME"/>
    <property type="match status" value="1"/>
</dbReference>
<organism evidence="10 11">
    <name type="scientific">Desulfoluna spongiiphila</name>
    <dbReference type="NCBI Taxonomy" id="419481"/>
    <lineage>
        <taxon>Bacteria</taxon>
        <taxon>Pseudomonadati</taxon>
        <taxon>Thermodesulfobacteriota</taxon>
        <taxon>Desulfobacteria</taxon>
        <taxon>Desulfobacterales</taxon>
        <taxon>Desulfolunaceae</taxon>
        <taxon>Desulfoluna</taxon>
    </lineage>
</organism>
<dbReference type="PIRSF" id="PIRSF006288">
    <property type="entry name" value="PII_uridyltransf"/>
    <property type="match status" value="1"/>
</dbReference>
<name>A0A1G5JDV3_9BACT</name>
<evidence type="ECO:0000313" key="10">
    <source>
        <dbReference type="EMBL" id="SCY86536.1"/>
    </source>
</evidence>
<dbReference type="GO" id="GO:0006808">
    <property type="term" value="P:regulation of nitrogen utilization"/>
    <property type="evidence" value="ECO:0007669"/>
    <property type="project" value="UniProtKB-UniRule"/>
</dbReference>
<evidence type="ECO:0000259" key="9">
    <source>
        <dbReference type="PROSITE" id="PS51831"/>
    </source>
</evidence>
<comment type="caution">
    <text evidence="7">Lacks conserved residue(s) required for the propagation of feature annotation.</text>
</comment>
<keyword evidence="4 7" id="KW-0378">Hydrolase</keyword>
<dbReference type="PROSITE" id="PS51831">
    <property type="entry name" value="HD"/>
    <property type="match status" value="1"/>
</dbReference>
<dbReference type="SMART" id="SM00471">
    <property type="entry name" value="HDc"/>
    <property type="match status" value="1"/>
</dbReference>
<dbReference type="RefSeq" id="WP_092215370.1">
    <property type="nucleotide sequence ID" value="NZ_FMUX01000029.1"/>
</dbReference>
<keyword evidence="1 7" id="KW-0808">Transferase</keyword>
<dbReference type="InterPro" id="IPR002912">
    <property type="entry name" value="ACT_dom"/>
</dbReference>
<dbReference type="PROSITE" id="PS51671">
    <property type="entry name" value="ACT"/>
    <property type="match status" value="2"/>
</dbReference>
<dbReference type="Pfam" id="PF01966">
    <property type="entry name" value="HD"/>
    <property type="match status" value="1"/>
</dbReference>
<dbReference type="CDD" id="cd04899">
    <property type="entry name" value="ACT_ACR-UUR-like_2"/>
    <property type="match status" value="1"/>
</dbReference>
<feature type="domain" description="ACT" evidence="8">
    <location>
        <begin position="679"/>
        <end position="759"/>
    </location>
</feature>
<dbReference type="InterPro" id="IPR043519">
    <property type="entry name" value="NT_sf"/>
</dbReference>
<accession>A0A1G5JDV3</accession>
<dbReference type="InterPro" id="IPR010043">
    <property type="entry name" value="UTase/UR"/>
</dbReference>
<dbReference type="CDD" id="cd05401">
    <property type="entry name" value="NT_GlnE_GlnD_like"/>
    <property type="match status" value="1"/>
</dbReference>
<evidence type="ECO:0000256" key="1">
    <source>
        <dbReference type="ARBA" id="ARBA00022679"/>
    </source>
</evidence>
<dbReference type="STRING" id="419481.SAMN05216233_12914"/>
<feature type="domain" description="ACT" evidence="8">
    <location>
        <begin position="792"/>
        <end position="866"/>
    </location>
</feature>
<dbReference type="OrthoDB" id="9758038at2"/>
<keyword evidence="2 7" id="KW-0548">Nucleotidyltransferase</keyword>
<keyword evidence="11" id="KW-1185">Reference proteome</keyword>
<dbReference type="GO" id="GO:0008773">
    <property type="term" value="F:[protein-PII] uridylyltransferase activity"/>
    <property type="evidence" value="ECO:0007669"/>
    <property type="project" value="UniProtKB-UniRule"/>
</dbReference>
<reference evidence="10 11" key="1">
    <citation type="submission" date="2016-10" db="EMBL/GenBank/DDBJ databases">
        <authorList>
            <person name="de Groot N.N."/>
        </authorList>
    </citation>
    <scope>NUCLEOTIDE SEQUENCE [LARGE SCALE GENOMIC DNA]</scope>
    <source>
        <strain evidence="10 11">AA1</strain>
    </source>
</reference>
<evidence type="ECO:0000256" key="6">
    <source>
        <dbReference type="ARBA" id="ARBA00023268"/>
    </source>
</evidence>
<dbReference type="SUPFAM" id="SSF81301">
    <property type="entry name" value="Nucleotidyltransferase"/>
    <property type="match status" value="1"/>
</dbReference>
<evidence type="ECO:0000259" key="8">
    <source>
        <dbReference type="PROSITE" id="PS51671"/>
    </source>
</evidence>
<dbReference type="SUPFAM" id="SSF81593">
    <property type="entry name" value="Nucleotidyltransferase substrate binding subunit/domain"/>
    <property type="match status" value="1"/>
</dbReference>
<evidence type="ECO:0000256" key="2">
    <source>
        <dbReference type="ARBA" id="ARBA00022695"/>
    </source>
</evidence>
<dbReference type="CDD" id="cd04900">
    <property type="entry name" value="ACT_UUR-like_1"/>
    <property type="match status" value="1"/>
</dbReference>
<dbReference type="Proteomes" id="UP000198870">
    <property type="component" value="Unassembled WGS sequence"/>
</dbReference>
<evidence type="ECO:0000313" key="11">
    <source>
        <dbReference type="Proteomes" id="UP000198870"/>
    </source>
</evidence>
<dbReference type="EC" id="3.1.4.-" evidence="7"/>
<keyword evidence="6 7" id="KW-0511">Multifunctional enzyme</keyword>
<evidence type="ECO:0000256" key="5">
    <source>
        <dbReference type="ARBA" id="ARBA00022842"/>
    </source>
</evidence>
<dbReference type="PANTHER" id="PTHR47320">
    <property type="entry name" value="BIFUNCTIONAL URIDYLYLTRANSFERASE/URIDYLYL-REMOVING ENZYME"/>
    <property type="match status" value="1"/>
</dbReference>
<dbReference type="InterPro" id="IPR003607">
    <property type="entry name" value="HD/PDEase_dom"/>
</dbReference>
<evidence type="ECO:0000256" key="7">
    <source>
        <dbReference type="HAMAP-Rule" id="MF_00277"/>
    </source>
</evidence>
<protein>
    <recommendedName>
        <fullName evidence="7">Bifunctional uridylyltransferase/uridylyl-removing enzyme</fullName>
        <shortName evidence="7">UTase/UR</shortName>
    </recommendedName>
    <alternativeName>
        <fullName evidence="7">Bifunctional [protein-PII] modification enzyme</fullName>
    </alternativeName>
    <alternativeName>
        <fullName evidence="7">Bifunctional nitrogen sensor protein</fullName>
    </alternativeName>
    <domain>
        <recommendedName>
            <fullName evidence="7">[Protein-PII] uridylyltransferase</fullName>
            <shortName evidence="7">PII uridylyltransferase</shortName>
            <shortName evidence="7">UTase</shortName>
            <ecNumber evidence="7">2.7.7.59</ecNumber>
        </recommendedName>
    </domain>
    <domain>
        <recommendedName>
            <fullName evidence="7">[Protein-PII]-UMP uridylyl-removing enzyme</fullName>
            <shortName evidence="7">UR</shortName>
            <ecNumber evidence="7">3.1.4.-</ecNumber>
        </recommendedName>
    </domain>
</protein>
<dbReference type="Pfam" id="PF08335">
    <property type="entry name" value="GlnD_UR_UTase"/>
    <property type="match status" value="1"/>
</dbReference>
<dbReference type="InterPro" id="IPR013546">
    <property type="entry name" value="PII_UdlTrfase/GS_AdlTrfase"/>
</dbReference>
<evidence type="ECO:0000256" key="3">
    <source>
        <dbReference type="ARBA" id="ARBA00022737"/>
    </source>
</evidence>
<dbReference type="EC" id="2.7.7.59" evidence="7"/>
<dbReference type="Gene3D" id="1.20.120.330">
    <property type="entry name" value="Nucleotidyltransferases domain 2"/>
    <property type="match status" value="1"/>
</dbReference>
<feature type="region of interest" description="Uridylyltransferase" evidence="7">
    <location>
        <begin position="1"/>
        <end position="326"/>
    </location>
</feature>
<feature type="domain" description="HD" evidence="9">
    <location>
        <begin position="442"/>
        <end position="565"/>
    </location>
</feature>
<dbReference type="EMBL" id="FMUX01000029">
    <property type="protein sequence ID" value="SCY86536.1"/>
    <property type="molecule type" value="Genomic_DNA"/>
</dbReference>
<sequence length="866" mass="98842">MVQSATVELKKSREKLQALVRKGRGSALLMESTVAVDNYFSQCFGESESGQALAMGGHPFSIVALGGYGRREHCLHSDVDILFLFDKEVPDEAGGLIQEVIYPLWDLKMEVGYATRSIPETLEMAANDLHVLTSILDARFLCGMSPIYSAFIQQFRSRFVEGNPKRIVTQINDMCRSRHETFGDASYLMEPNIKNGKGGLRDYHSMYWLSRVLVAAREPRDMEYAGFLSHKEFKRLEEALAFIWKVRNHLHLMSGRKLDQIHFEHQVELAEAMRFRGHTHGQKPVERFMGELHGHMEFIKHHLTLMLTQCTRSTKGFLGRSLLKRSRKAGIISDGGLVNFADPAEVVNRPSLIMDLFEESARLQYALGADALRTIGEFSHLVRGFRRDVTVMKAMERILSTATEKFNVLEKMLISGFLETLIPSFEGIVNRIQYNRYHIYPVDRHSLYTVQTINEFSDPKSELCTLYGKIFGEVQGKGRLLWAALLHDIGKGEPGEEDHGISGARLAKKLLLSWGMGKKKVDDIVFLIQHHLYLVNVARRRDIDDEETVVSCARTIRDPNRLKMLYLLTVADSISTGPKAWNAWTENLLRDLFFKVLDIIEKGELATAKSERCIEKKKQAVLKLVNTGKVEKYLHTMPPRYLLYASVEEIVEHLRLYFMMGKEGVTLSIKRKEGSASRRAEVCGNDRPGLFSKLAGVFTLNDLDILYAQVYTWGYSTALDIFTVKPFFDLTREEERWERVEKNIKEALDGRLDIHWALMEKEFNPAIRKKITISDKPDRVELDNLGSSFFTIIEVYSDDFPGLLFAVTDAIFHLDLNIHYAKITTHVDQVVDIFYVRTVDGQKVIGADAIARVKEAILEAILRMRL</sequence>
<comment type="similarity">
    <text evidence="7">Belongs to the GlnD family.</text>
</comment>
<comment type="domain">
    <text evidence="7">Has four distinct domains: an N-terminal nucleotidyltransferase (NT) domain responsible for UTase activity, a central HD domain that encodes UR activity, and two C-terminal ACT domains that seem to have a role in glutamine sensing.</text>
</comment>
<comment type="function">
    <text evidence="7">Modifies, by uridylylation and deuridylylation, the PII regulatory proteins (GlnB and homologs), in response to the nitrogen status of the cell that GlnD senses through the glutamine level. Under low glutamine levels, catalyzes the conversion of the PII proteins and UTP to PII-UMP and PPi, while under higher glutamine levels, GlnD hydrolyzes PII-UMP to PII and UMP (deuridylylation). Thus, controls uridylylation state and activity of the PII proteins, and plays an important role in the regulation of nitrogen metabolism.</text>
</comment>
<dbReference type="SUPFAM" id="SSF109604">
    <property type="entry name" value="HD-domain/PDEase-like"/>
    <property type="match status" value="1"/>
</dbReference>
<dbReference type="NCBIfam" id="TIGR01693">
    <property type="entry name" value="UTase_glnD"/>
    <property type="match status" value="1"/>
</dbReference>
<dbReference type="InterPro" id="IPR006674">
    <property type="entry name" value="HD_domain"/>
</dbReference>
<keyword evidence="5 7" id="KW-0460">Magnesium</keyword>